<dbReference type="EMBL" id="CP061799">
    <property type="protein sequence ID" value="QTA83853.1"/>
    <property type="molecule type" value="Genomic_DNA"/>
</dbReference>
<organism evidence="1 2">
    <name type="scientific">Desulfonema limicola</name>
    <dbReference type="NCBI Taxonomy" id="45656"/>
    <lineage>
        <taxon>Bacteria</taxon>
        <taxon>Pseudomonadati</taxon>
        <taxon>Thermodesulfobacteriota</taxon>
        <taxon>Desulfobacteria</taxon>
        <taxon>Desulfobacterales</taxon>
        <taxon>Desulfococcaceae</taxon>
        <taxon>Desulfonema</taxon>
    </lineage>
</organism>
<keyword evidence="2" id="KW-1185">Reference proteome</keyword>
<accession>A0A975BEI8</accession>
<sequence>MRCVLLYDREIVDSVNEIKKLCFALIADFYMYITVSGQTLCRKSQSRTENSFKGGEKDYR</sequence>
<dbReference type="Proteomes" id="UP000663720">
    <property type="component" value="Chromosome"/>
</dbReference>
<name>A0A975BEI8_9BACT</name>
<gene>
    <name evidence="1" type="ORF">dnl_62730</name>
</gene>
<dbReference type="KEGG" id="dli:dnl_62730"/>
<protein>
    <submittedName>
        <fullName evidence="1">Uncharacterized protein</fullName>
    </submittedName>
</protein>
<evidence type="ECO:0000313" key="1">
    <source>
        <dbReference type="EMBL" id="QTA83853.1"/>
    </source>
</evidence>
<proteinExistence type="predicted"/>
<reference evidence="1" key="1">
    <citation type="journal article" date="2021" name="Microb. Physiol.">
        <title>Proteogenomic Insights into the Physiology of Marine, Sulfate-Reducing, Filamentous Desulfonema limicola and Desulfonema magnum.</title>
        <authorList>
            <person name="Schnaars V."/>
            <person name="Wohlbrand L."/>
            <person name="Scheve S."/>
            <person name="Hinrichs C."/>
            <person name="Reinhardt R."/>
            <person name="Rabus R."/>
        </authorList>
    </citation>
    <scope>NUCLEOTIDE SEQUENCE</scope>
    <source>
        <strain evidence="1">5ac10</strain>
    </source>
</reference>
<dbReference type="AlphaFoldDB" id="A0A975BEI8"/>
<evidence type="ECO:0000313" key="2">
    <source>
        <dbReference type="Proteomes" id="UP000663720"/>
    </source>
</evidence>